<feature type="domain" description="Cyclin-like" evidence="4">
    <location>
        <begin position="233"/>
        <end position="314"/>
    </location>
</feature>
<dbReference type="PRINTS" id="PR00685">
    <property type="entry name" value="TIFACTORIIB"/>
</dbReference>
<dbReference type="InterPro" id="IPR013150">
    <property type="entry name" value="TFIIB_cyclin"/>
</dbReference>
<name>A0AB32VLR0_THECC</name>
<dbReference type="PANTHER" id="PTHR11618:SF13">
    <property type="entry name" value="TRANSCRIPTION INITIATION FACTOR IIB"/>
    <property type="match status" value="1"/>
</dbReference>
<dbReference type="AlphaFoldDB" id="A0AB32VLR0"/>
<dbReference type="RefSeq" id="XP_007046979.2">
    <property type="nucleotide sequence ID" value="XM_007046917.2"/>
</dbReference>
<organism evidence="5 6">
    <name type="scientific">Theobroma cacao</name>
    <name type="common">Cacao</name>
    <name type="synonym">Cocoa</name>
    <dbReference type="NCBI Taxonomy" id="3641"/>
    <lineage>
        <taxon>Eukaryota</taxon>
        <taxon>Viridiplantae</taxon>
        <taxon>Streptophyta</taxon>
        <taxon>Embryophyta</taxon>
        <taxon>Tracheophyta</taxon>
        <taxon>Spermatophyta</taxon>
        <taxon>Magnoliopsida</taxon>
        <taxon>eudicotyledons</taxon>
        <taxon>Gunneridae</taxon>
        <taxon>Pentapetalae</taxon>
        <taxon>rosids</taxon>
        <taxon>malvids</taxon>
        <taxon>Malvales</taxon>
        <taxon>Malvaceae</taxon>
        <taxon>Byttnerioideae</taxon>
        <taxon>Theobroma</taxon>
    </lineage>
</organism>
<proteinExistence type="predicted"/>
<feature type="region of interest" description="Disordered" evidence="3">
    <location>
        <begin position="436"/>
        <end position="526"/>
    </location>
</feature>
<dbReference type="InterPro" id="IPR000812">
    <property type="entry name" value="TFIIB"/>
</dbReference>
<dbReference type="PANTHER" id="PTHR11618">
    <property type="entry name" value="TRANSCRIPTION INITIATION FACTOR IIB-RELATED"/>
    <property type="match status" value="1"/>
</dbReference>
<keyword evidence="1" id="KW-0805">Transcription regulation</keyword>
<dbReference type="Gene3D" id="1.10.472.10">
    <property type="entry name" value="Cyclin-like"/>
    <property type="match status" value="2"/>
</dbReference>
<reference evidence="5" key="1">
    <citation type="journal article" date="1997" name="Nucleic Acids Res.">
        <title>tRNAscan-SE: a program for improved detection of transfer RNA genes in genomic sequence.</title>
        <authorList>
            <person name="Lowe T.M."/>
            <person name="Eddy S.R."/>
        </authorList>
    </citation>
    <scope>NUCLEOTIDE SEQUENCE [LARGE SCALE GENOMIC DNA]</scope>
    <source>
        <strain evidence="5">r\B97-61/B2</strain>
    </source>
</reference>
<evidence type="ECO:0000313" key="6">
    <source>
        <dbReference type="RefSeq" id="XP_007046979.2"/>
    </source>
</evidence>
<feature type="region of interest" description="Disordered" evidence="3">
    <location>
        <begin position="324"/>
        <end position="414"/>
    </location>
</feature>
<evidence type="ECO:0000256" key="2">
    <source>
        <dbReference type="ARBA" id="ARBA00023163"/>
    </source>
</evidence>
<feature type="compositionally biased region" description="Polar residues" evidence="3">
    <location>
        <begin position="456"/>
        <end position="478"/>
    </location>
</feature>
<accession>A0AB32VLR0</accession>
<evidence type="ECO:0000313" key="5">
    <source>
        <dbReference type="Proteomes" id="UP000694886"/>
    </source>
</evidence>
<keyword evidence="2" id="KW-0804">Transcription</keyword>
<dbReference type="FunFam" id="1.10.472.10:FF:000045">
    <property type="entry name" value="Transcription initiation factor IIB"/>
    <property type="match status" value="1"/>
</dbReference>
<dbReference type="InterPro" id="IPR013763">
    <property type="entry name" value="Cyclin-like_dom"/>
</dbReference>
<gene>
    <name evidence="6" type="primary">LOC18610956</name>
</gene>
<feature type="domain" description="Cyclin-like" evidence="4">
    <location>
        <begin position="137"/>
        <end position="218"/>
    </location>
</feature>
<dbReference type="GeneID" id="18610956"/>
<feature type="compositionally biased region" description="Polar residues" evidence="3">
    <location>
        <begin position="512"/>
        <end position="526"/>
    </location>
</feature>
<dbReference type="CDD" id="cd20550">
    <property type="entry name" value="CYCLIN_TFIIB_archaea_like_rpt2"/>
    <property type="match status" value="1"/>
</dbReference>
<dbReference type="GO" id="GO:0070897">
    <property type="term" value="P:transcription preinitiation complex assembly"/>
    <property type="evidence" value="ECO:0007669"/>
    <property type="project" value="InterPro"/>
</dbReference>
<evidence type="ECO:0000256" key="3">
    <source>
        <dbReference type="SAM" id="MobiDB-lite"/>
    </source>
</evidence>
<dbReference type="Gramene" id="Tc01v2_t003290.1">
    <property type="protein sequence ID" value="Tc01v2_p003290.1"/>
    <property type="gene ID" value="Tc01v2_g003290"/>
</dbReference>
<dbReference type="GO" id="GO:0017025">
    <property type="term" value="F:TBP-class protein binding"/>
    <property type="evidence" value="ECO:0007669"/>
    <property type="project" value="InterPro"/>
</dbReference>
<dbReference type="Pfam" id="PF00382">
    <property type="entry name" value="TFIIB"/>
    <property type="match status" value="2"/>
</dbReference>
<protein>
    <submittedName>
        <fullName evidence="6">Plant-specific TFIIB-related protein 1</fullName>
    </submittedName>
</protein>
<dbReference type="SUPFAM" id="SSF47954">
    <property type="entry name" value="Cyclin-like"/>
    <property type="match status" value="2"/>
</dbReference>
<dbReference type="InterPro" id="IPR036915">
    <property type="entry name" value="Cyclin-like_sf"/>
</dbReference>
<dbReference type="Proteomes" id="UP000694886">
    <property type="component" value="Chromosome 1"/>
</dbReference>
<feature type="compositionally biased region" description="Basic and acidic residues" evidence="3">
    <location>
        <begin position="356"/>
        <end position="369"/>
    </location>
</feature>
<dbReference type="KEGG" id="tcc:18610956"/>
<feature type="compositionally biased region" description="Polar residues" evidence="3">
    <location>
        <begin position="335"/>
        <end position="344"/>
    </location>
</feature>
<feature type="compositionally biased region" description="Polar residues" evidence="3">
    <location>
        <begin position="388"/>
        <end position="398"/>
    </location>
</feature>
<feature type="compositionally biased region" description="Pro residues" evidence="3">
    <location>
        <begin position="482"/>
        <end position="502"/>
    </location>
</feature>
<dbReference type="SMART" id="SM00385">
    <property type="entry name" value="CYCLIN"/>
    <property type="match status" value="2"/>
</dbReference>
<feature type="compositionally biased region" description="Basic and acidic residues" evidence="3">
    <location>
        <begin position="443"/>
        <end position="454"/>
    </location>
</feature>
<sequence length="526" mass="57262">MKCPYCSAAQGRCATTTTGRSITECTSCGRVVEERQFQNHHLFHVRAQDTPLCLVTSEIPALASAFQVDEDDPFEPTGFITAFSTWSLEPSPLFLRSSLSFSGHLAELERTLELSSSSAPSSTSSSTVVVDNLRAYMQIIDVASILGLDCDISDHAFQLFRDCCSATCLRNRSVEALATAALVQAIREAQEPRTLQEISIAANVPQKEIGKYIKILGEALQLSQPINSNSISVHMPRFCTLLQLNKSAQELATHIGEVVINKCFCTRRNPISISAAAIYLACQLEDKRKTQAEICKVTGLTEVTLRKVYKELLENWDDLLPSNYTPAVPPEKAFPTTTIATGRSSGPRVDPIDLSSVERDKQQDSKPNKQIETLEPGLQARGKDDAESNGNPSGTHTAMLNRPPHYRQPWLQFGPPGVWTAGDRNQTIVRADINEAQTSCPELEQKGDKPKIDSKGATSSLRPSQFSTTPASNVSTITWPFRSPPSSGPTPNMPIVHPPKLPPGYAELKGPGSQNGSKNTNQGGDS</sequence>
<dbReference type="FunFam" id="1.10.472.10:FF:000050">
    <property type="entry name" value="Transcription initiation factor TFIIB"/>
    <property type="match status" value="1"/>
</dbReference>
<reference evidence="6" key="2">
    <citation type="submission" date="2025-08" db="UniProtKB">
        <authorList>
            <consortium name="RefSeq"/>
        </authorList>
    </citation>
    <scope>IDENTIFICATION</scope>
</reference>
<evidence type="ECO:0000259" key="4">
    <source>
        <dbReference type="SMART" id="SM00385"/>
    </source>
</evidence>
<evidence type="ECO:0000256" key="1">
    <source>
        <dbReference type="ARBA" id="ARBA00023015"/>
    </source>
</evidence>